<accession>Q804D8</accession>
<dbReference type="FunFam" id="2.60.40.3210:FF:000001">
    <property type="entry name" value="Zona pellucida sperm-binding protein 3"/>
    <property type="match status" value="1"/>
</dbReference>
<dbReference type="PROSITE" id="PS00682">
    <property type="entry name" value="ZP_1"/>
    <property type="match status" value="1"/>
</dbReference>
<dbReference type="PANTHER" id="PTHR11576:SF2">
    <property type="entry name" value="ZONA PELLUCIDA SPERM-BINDING PROTEIN 3"/>
    <property type="match status" value="1"/>
</dbReference>
<keyword evidence="5 14" id="KW-0964">Secreted</keyword>
<dbReference type="Pfam" id="PF23344">
    <property type="entry name" value="ZP-N"/>
    <property type="match status" value="1"/>
</dbReference>
<dbReference type="FunFam" id="2.60.40.4100:FF:000002">
    <property type="entry name" value="Zona pellucida sperm-binding protein 3"/>
    <property type="match status" value="1"/>
</dbReference>
<dbReference type="InterPro" id="IPR001507">
    <property type="entry name" value="ZP_dom"/>
</dbReference>
<keyword evidence="4 14" id="KW-1003">Cell membrane</keyword>
<gene>
    <name evidence="17" type="primary">ZPC</name>
</gene>
<dbReference type="GO" id="GO:0035804">
    <property type="term" value="F:structural constituent of egg coat"/>
    <property type="evidence" value="ECO:0007669"/>
    <property type="project" value="UniProtKB-UniRule"/>
</dbReference>
<dbReference type="InterPro" id="IPR055355">
    <property type="entry name" value="ZP-C"/>
</dbReference>
<comment type="PTM">
    <text evidence="14">Proteolytically cleaved before the transmembrane segment to yield the secreted ectodomain incorporated in the zona pellucida.</text>
</comment>
<evidence type="ECO:0000256" key="14">
    <source>
        <dbReference type="RuleBase" id="RU367066"/>
    </source>
</evidence>
<sequence>MLLGIRWSWLLVVLLYGSGFSSALGRHRRQPDTRWRSYQPGWGSSRGLPQSVSAVGSSRGSSWHSGHRNVPQSGSRFVSAWDYIQPEVGSMSRQLVETPSSPISLQCAEDHMVVTVQRDFYGNGRLVKPSDLALGTCTAGTQITDTIVVFEYALQECGSKLEMTPDVLTYTVNLYYTPTTSSNVPIIRSNSAVVPIHCYYPRFGNVSSNAIKPTWAPFSTTISSEERLAFSLHLMTADWSAPNPSLVFQLGDIFYMEASVDTVNHVPMMLFVDSCVATLTPDVNSNPRYDIITYNGCLVDGTQGDSSSAFVSPRPEPGKLRFTVDAFRFINSPLSTIYITCYLRAADINQTPNAMNKACSYNKATSSWSPVEGPSVNCQCCSTGNCDTFSGRRTAWSPARSRGVGKRDVGSHLEKHTLATLGPLLVTGSKPNQVSEAGIAKASRMGAGEEPLQLWVLVAIGSVTSVVVALALTMAGKCLVKKLSHK</sequence>
<feature type="transmembrane region" description="Helical" evidence="14">
    <location>
        <begin position="454"/>
        <end position="480"/>
    </location>
</feature>
<evidence type="ECO:0000256" key="11">
    <source>
        <dbReference type="ARBA" id="ARBA00023136"/>
    </source>
</evidence>
<evidence type="ECO:0000256" key="3">
    <source>
        <dbReference type="ARBA" id="ARBA00017980"/>
    </source>
</evidence>
<comment type="subcellular location">
    <subcellularLocation>
        <location evidence="1">Secreted</location>
        <location evidence="1">Extracellular space</location>
        <location evidence="1">Extracellular matrix</location>
    </subcellularLocation>
    <subcellularLocation>
        <location evidence="14">Zona pellucida</location>
    </subcellularLocation>
    <subcellularLocation>
        <location evidence="14">Cell membrane</location>
        <topology evidence="14">Single-pass type I membrane protein</topology>
    </subcellularLocation>
</comment>
<evidence type="ECO:0000256" key="2">
    <source>
        <dbReference type="ARBA" id="ARBA00006735"/>
    </source>
</evidence>
<comment type="similarity">
    <text evidence="2 14">Belongs to the ZP domain family. ZPC subfamily.</text>
</comment>
<evidence type="ECO:0000256" key="7">
    <source>
        <dbReference type="ARBA" id="ARBA00022685"/>
    </source>
</evidence>
<reference evidence="17" key="1">
    <citation type="journal article" date="2007" name="Mol. Reprod. Dev.">
        <title>Glycoproteins of the vitelline envelope of Amphibian oocyte: biological and molecular characterization of ZPC component (gp41) in Bufo arenarum.</title>
        <authorList>
            <person name="Barisone G.A."/>
            <person name="Krapf D."/>
            <person name="Correa-Fiz F."/>
            <person name="Arranz S.E."/>
            <person name="Cabada M.O."/>
        </authorList>
    </citation>
    <scope>NUCLEOTIDE SEQUENCE</scope>
    <source>
        <tissue evidence="17">Ovary</tissue>
    </source>
</reference>
<dbReference type="Gene3D" id="2.60.40.3210">
    <property type="entry name" value="Zona pellucida, ZP-N domain"/>
    <property type="match status" value="1"/>
</dbReference>
<dbReference type="InterPro" id="IPR017977">
    <property type="entry name" value="ZP_dom_CS"/>
</dbReference>
<evidence type="ECO:0000256" key="13">
    <source>
        <dbReference type="ARBA" id="ARBA00023180"/>
    </source>
</evidence>
<dbReference type="PROSITE" id="PS51034">
    <property type="entry name" value="ZP_2"/>
    <property type="match status" value="1"/>
</dbReference>
<dbReference type="Gene3D" id="2.60.40.4100">
    <property type="entry name" value="Zona pellucida, ZP-C domain"/>
    <property type="match status" value="1"/>
</dbReference>
<evidence type="ECO:0000259" key="16">
    <source>
        <dbReference type="PROSITE" id="PS51034"/>
    </source>
</evidence>
<dbReference type="EMBL" id="AY185123">
    <property type="protein sequence ID" value="AAO25742.1"/>
    <property type="molecule type" value="mRNA"/>
</dbReference>
<comment type="domain">
    <text evidence="14">The ZP domain is involved in the polymerization of the ZP proteins to form the zona pellucida.</text>
</comment>
<keyword evidence="10 14" id="KW-1133">Transmembrane helix</keyword>
<evidence type="ECO:0000256" key="9">
    <source>
        <dbReference type="ARBA" id="ARBA00022729"/>
    </source>
</evidence>
<dbReference type="PANTHER" id="PTHR11576">
    <property type="entry name" value="ZONA PELLUCIDA SPERM-BINDING PROTEIN 3"/>
    <property type="match status" value="1"/>
</dbReference>
<evidence type="ECO:0000256" key="8">
    <source>
        <dbReference type="ARBA" id="ARBA00022692"/>
    </source>
</evidence>
<keyword evidence="9 14" id="KW-0732">Signal</keyword>
<dbReference type="AlphaFoldDB" id="Q804D8"/>
<dbReference type="InterPro" id="IPR048290">
    <property type="entry name" value="ZP_chr"/>
</dbReference>
<keyword evidence="17" id="KW-0946">Virion</keyword>
<proteinExistence type="evidence at transcript level"/>
<dbReference type="GO" id="GO:0007339">
    <property type="term" value="P:binding of sperm to zona pellucida"/>
    <property type="evidence" value="ECO:0007669"/>
    <property type="project" value="UniProtKB-UniRule"/>
</dbReference>
<feature type="region of interest" description="Disordered" evidence="15">
    <location>
        <begin position="33"/>
        <end position="71"/>
    </location>
</feature>
<keyword evidence="11 14" id="KW-0472">Membrane</keyword>
<dbReference type="GO" id="GO:0005886">
    <property type="term" value="C:plasma membrane"/>
    <property type="evidence" value="ECO:0007669"/>
    <property type="project" value="UniProtKB-SubCell"/>
</dbReference>
<evidence type="ECO:0000256" key="15">
    <source>
        <dbReference type="SAM" id="MobiDB-lite"/>
    </source>
</evidence>
<protein>
    <recommendedName>
        <fullName evidence="3 14">Zona pellucida sperm-binding protein 3</fullName>
    </recommendedName>
</protein>
<dbReference type="InterPro" id="IPR042235">
    <property type="entry name" value="ZP-C_dom"/>
</dbReference>
<feature type="domain" description="ZP" evidence="16">
    <location>
        <begin position="106"/>
        <end position="366"/>
    </location>
</feature>
<dbReference type="GO" id="GO:0035805">
    <property type="term" value="C:egg coat"/>
    <property type="evidence" value="ECO:0007669"/>
    <property type="project" value="UniProtKB-SubCell"/>
</dbReference>
<evidence type="ECO:0000256" key="6">
    <source>
        <dbReference type="ARBA" id="ARBA00022530"/>
    </source>
</evidence>
<evidence type="ECO:0000256" key="10">
    <source>
        <dbReference type="ARBA" id="ARBA00022989"/>
    </source>
</evidence>
<name>Q804D8_RHIAE</name>
<dbReference type="SMART" id="SM00241">
    <property type="entry name" value="ZP"/>
    <property type="match status" value="1"/>
</dbReference>
<comment type="function">
    <text evidence="14">Component of the zona pellucida, an extracellular matrix surrounding oocytes which mediates sperm binding, induction of the acrosome reaction and prevents post-fertilization polyspermy. The zona pellucida is composed of 3 to 4 glycoproteins, ZP1, ZP2, ZP3, and ZP4. ZP3 is essential for sperm binding and zona matrix formation.</text>
</comment>
<evidence type="ECO:0000256" key="1">
    <source>
        <dbReference type="ARBA" id="ARBA00004498"/>
    </source>
</evidence>
<keyword evidence="6 14" id="KW-0272">Extracellular matrix</keyword>
<keyword evidence="8 14" id="KW-0812">Transmembrane</keyword>
<dbReference type="GO" id="GO:0032190">
    <property type="term" value="F:acrosin binding"/>
    <property type="evidence" value="ECO:0007669"/>
    <property type="project" value="TreeGrafter"/>
</dbReference>
<evidence type="ECO:0000256" key="4">
    <source>
        <dbReference type="ARBA" id="ARBA00022475"/>
    </source>
</evidence>
<keyword evidence="7 14" id="KW-0165">Cleavage on pair of basic residues</keyword>
<evidence type="ECO:0000256" key="12">
    <source>
        <dbReference type="ARBA" id="ARBA00023157"/>
    </source>
</evidence>
<evidence type="ECO:0000256" key="5">
    <source>
        <dbReference type="ARBA" id="ARBA00022525"/>
    </source>
</evidence>
<evidence type="ECO:0000313" key="17">
    <source>
        <dbReference type="EMBL" id="AAO25742.1"/>
    </source>
</evidence>
<dbReference type="GO" id="GO:0035803">
    <property type="term" value="P:egg coat formation"/>
    <property type="evidence" value="ECO:0007669"/>
    <property type="project" value="UniProtKB-UniRule"/>
</dbReference>
<dbReference type="InterPro" id="IPR055356">
    <property type="entry name" value="ZP-N"/>
</dbReference>
<dbReference type="PRINTS" id="PR00023">
    <property type="entry name" value="ZPELLUCIDA"/>
</dbReference>
<keyword evidence="12 14" id="KW-1015">Disulfide bond</keyword>
<keyword evidence="17" id="KW-0261">Viral envelope protein</keyword>
<feature type="compositionally biased region" description="Low complexity" evidence="15">
    <location>
        <begin position="51"/>
        <end position="64"/>
    </location>
</feature>
<organism evidence="17">
    <name type="scientific">Rhinella arenarum</name>
    <name type="common">Argentine common toad</name>
    <name type="synonym">Bufo arenarum</name>
    <dbReference type="NCBI Taxonomy" id="38577"/>
    <lineage>
        <taxon>Eukaryota</taxon>
        <taxon>Metazoa</taxon>
        <taxon>Chordata</taxon>
        <taxon>Craniata</taxon>
        <taxon>Vertebrata</taxon>
        <taxon>Euteleostomi</taxon>
        <taxon>Amphibia</taxon>
        <taxon>Batrachia</taxon>
        <taxon>Anura</taxon>
        <taxon>Neobatrachia</taxon>
        <taxon>Hyloidea</taxon>
        <taxon>Bufonidae</taxon>
        <taxon>Rhinella</taxon>
    </lineage>
</organism>
<feature type="chain" id="PRO_5025717116" description="Zona pellucida sperm-binding protein 3" evidence="14">
    <location>
        <begin position="26"/>
        <end position="486"/>
    </location>
</feature>
<keyword evidence="13" id="KW-0325">Glycoprotein</keyword>
<feature type="signal peptide" evidence="14">
    <location>
        <begin position="1"/>
        <end position="25"/>
    </location>
</feature>
<dbReference type="Pfam" id="PF00100">
    <property type="entry name" value="Zona_pellucida"/>
    <property type="match status" value="1"/>
</dbReference>
<dbReference type="GO" id="GO:2000344">
    <property type="term" value="P:positive regulation of acrosome reaction"/>
    <property type="evidence" value="ECO:0007669"/>
    <property type="project" value="UniProtKB-UniRule"/>
</dbReference>